<dbReference type="InterPro" id="IPR024079">
    <property type="entry name" value="MetalloPept_cat_dom_sf"/>
</dbReference>
<feature type="binding site" evidence="1">
    <location>
        <position position="90"/>
    </location>
    <ligand>
        <name>Zn(2+)</name>
        <dbReference type="ChEBI" id="CHEBI:29105"/>
        <note>catalytic</note>
    </ligand>
</feature>
<dbReference type="GeneID" id="106805202"/>
<evidence type="ECO:0000256" key="2">
    <source>
        <dbReference type="RuleBase" id="RU361183"/>
    </source>
</evidence>
<evidence type="ECO:0000313" key="5">
    <source>
        <dbReference type="RefSeq" id="XP_014662188.1"/>
    </source>
</evidence>
<dbReference type="SUPFAM" id="SSF55486">
    <property type="entry name" value="Metalloproteases ('zincins'), catalytic domain"/>
    <property type="match status" value="1"/>
</dbReference>
<keyword evidence="1 2" id="KW-0378">Hydrolase</keyword>
<feature type="active site" evidence="1">
    <location>
        <position position="81"/>
    </location>
</feature>
<name>A0ABM1DQG7_PRICU</name>
<dbReference type="PANTHER" id="PTHR10127:SF814">
    <property type="entry name" value="MEPRIN A SUBUNIT BETA"/>
    <property type="match status" value="1"/>
</dbReference>
<comment type="caution">
    <text evidence="1">Lacks conserved residue(s) required for the propagation of feature annotation.</text>
</comment>
<dbReference type="SMART" id="SM00235">
    <property type="entry name" value="ZnMc"/>
    <property type="match status" value="1"/>
</dbReference>
<dbReference type="Pfam" id="PF01400">
    <property type="entry name" value="Astacin"/>
    <property type="match status" value="1"/>
</dbReference>
<dbReference type="EC" id="3.4.24.-" evidence="2"/>
<accession>A0ABM1DQG7</accession>
<evidence type="ECO:0000256" key="1">
    <source>
        <dbReference type="PROSITE-ProRule" id="PRU01211"/>
    </source>
</evidence>
<dbReference type="PROSITE" id="PS51864">
    <property type="entry name" value="ASTACIN"/>
    <property type="match status" value="1"/>
</dbReference>
<evidence type="ECO:0000313" key="4">
    <source>
        <dbReference type="Proteomes" id="UP000695022"/>
    </source>
</evidence>
<comment type="cofactor">
    <cofactor evidence="1 2">
        <name>Zn(2+)</name>
        <dbReference type="ChEBI" id="CHEBI:29105"/>
    </cofactor>
    <text evidence="1 2">Binds 1 zinc ion per subunit.</text>
</comment>
<dbReference type="InterPro" id="IPR006026">
    <property type="entry name" value="Peptidase_Metallo"/>
</dbReference>
<dbReference type="Gene3D" id="3.40.390.10">
    <property type="entry name" value="Collagenase (Catalytic Domain)"/>
    <property type="match status" value="1"/>
</dbReference>
<proteinExistence type="predicted"/>
<dbReference type="PRINTS" id="PR00480">
    <property type="entry name" value="ASTACIN"/>
</dbReference>
<dbReference type="InterPro" id="IPR001506">
    <property type="entry name" value="Peptidase_M12A"/>
</dbReference>
<keyword evidence="1 2" id="KW-0645">Protease</keyword>
<feature type="binding site" evidence="1">
    <location>
        <position position="84"/>
    </location>
    <ligand>
        <name>Zn(2+)</name>
        <dbReference type="ChEBI" id="CHEBI:29105"/>
        <note>catalytic</note>
    </ligand>
</feature>
<evidence type="ECO:0000259" key="3">
    <source>
        <dbReference type="PROSITE" id="PS51864"/>
    </source>
</evidence>
<keyword evidence="1 2" id="KW-0479">Metal-binding</keyword>
<feature type="domain" description="Peptidase M12A" evidence="3">
    <location>
        <begin position="1"/>
        <end position="133"/>
    </location>
</feature>
<sequence length="133" mass="15274">MAFHVEAEAEINTIVRGANEYGTHSKCVALKRITSTNGVRDYIDVQYSTSGCSSYVGRIGGNQRLKLTSSCIQEYGSIIHEFLHAVGFYHQQSTFDRDDWVTIMWENIEEGHEHNFNKYDDSSGPHRCWFPYD</sequence>
<dbReference type="PANTHER" id="PTHR10127">
    <property type="entry name" value="DISCOIDIN, CUB, EGF, LAMININ , AND ZINC METALLOPROTEASE DOMAIN CONTAINING"/>
    <property type="match status" value="1"/>
</dbReference>
<gene>
    <name evidence="5" type="primary">LOC106805202</name>
</gene>
<protein>
    <recommendedName>
        <fullName evidence="2">Metalloendopeptidase</fullName>
        <ecNumber evidence="2">3.4.24.-</ecNumber>
    </recommendedName>
</protein>
<dbReference type="Proteomes" id="UP000695022">
    <property type="component" value="Unplaced"/>
</dbReference>
<reference evidence="5" key="1">
    <citation type="submission" date="2025-08" db="UniProtKB">
        <authorList>
            <consortium name="RefSeq"/>
        </authorList>
    </citation>
    <scope>IDENTIFICATION</scope>
</reference>
<keyword evidence="1 2" id="KW-0482">Metalloprotease</keyword>
<keyword evidence="4" id="KW-1185">Reference proteome</keyword>
<organism evidence="4 5">
    <name type="scientific">Priapulus caudatus</name>
    <name type="common">Priapulid worm</name>
    <dbReference type="NCBI Taxonomy" id="37621"/>
    <lineage>
        <taxon>Eukaryota</taxon>
        <taxon>Metazoa</taxon>
        <taxon>Ecdysozoa</taxon>
        <taxon>Scalidophora</taxon>
        <taxon>Priapulida</taxon>
        <taxon>Priapulimorpha</taxon>
        <taxon>Priapulimorphida</taxon>
        <taxon>Priapulidae</taxon>
        <taxon>Priapulus</taxon>
    </lineage>
</organism>
<keyword evidence="1 2" id="KW-0862">Zinc</keyword>
<feature type="binding site" evidence="1">
    <location>
        <position position="80"/>
    </location>
    <ligand>
        <name>Zn(2+)</name>
        <dbReference type="ChEBI" id="CHEBI:29105"/>
        <note>catalytic</note>
    </ligand>
</feature>
<dbReference type="RefSeq" id="XP_014662188.1">
    <property type="nucleotide sequence ID" value="XM_014806702.1"/>
</dbReference>